<evidence type="ECO:0000313" key="15">
    <source>
        <dbReference type="EMBL" id="KAE9240088.1"/>
    </source>
</evidence>
<dbReference type="EMBL" id="QXGE01000347">
    <property type="protein sequence ID" value="KAE9315201.1"/>
    <property type="molecule type" value="Genomic_DNA"/>
</dbReference>
<dbReference type="EMBL" id="QXGD01000404">
    <property type="protein sequence ID" value="KAE9240623.1"/>
    <property type="molecule type" value="Genomic_DNA"/>
</dbReference>
<dbReference type="Proteomes" id="UP000433483">
    <property type="component" value="Unassembled WGS sequence"/>
</dbReference>
<evidence type="ECO:0000256" key="5">
    <source>
        <dbReference type="ARBA" id="ARBA00023065"/>
    </source>
</evidence>
<dbReference type="EMBL" id="QXGA01000362">
    <property type="protein sequence ID" value="KAE9147212.1"/>
    <property type="molecule type" value="Genomic_DNA"/>
</dbReference>
<dbReference type="EMBL" id="QXFY01000370">
    <property type="protein sequence ID" value="KAE9346398.1"/>
    <property type="molecule type" value="Genomic_DNA"/>
</dbReference>
<dbReference type="GO" id="GO:0044877">
    <property type="term" value="F:protein-containing complex binding"/>
    <property type="evidence" value="ECO:0007669"/>
    <property type="project" value="TreeGrafter"/>
</dbReference>
<evidence type="ECO:0000256" key="2">
    <source>
        <dbReference type="ARBA" id="ARBA00022448"/>
    </source>
</evidence>
<evidence type="ECO:0000313" key="11">
    <source>
        <dbReference type="EMBL" id="KAE9118526.1"/>
    </source>
</evidence>
<dbReference type="EMBL" id="QXFX01000360">
    <property type="protein sequence ID" value="KAE9118753.1"/>
    <property type="molecule type" value="Genomic_DNA"/>
</dbReference>
<feature type="transmembrane region" description="Helical" evidence="8">
    <location>
        <begin position="57"/>
        <end position="75"/>
    </location>
</feature>
<evidence type="ECO:0000313" key="25">
    <source>
        <dbReference type="Proteomes" id="UP000476176"/>
    </source>
</evidence>
<keyword evidence="4 8" id="KW-1133">Transmembrane helix</keyword>
<keyword evidence="7" id="KW-1071">Ligand-gated ion channel</keyword>
<evidence type="ECO:0000313" key="23">
    <source>
        <dbReference type="Proteomes" id="UP000440732"/>
    </source>
</evidence>
<dbReference type="CDD" id="cd00038">
    <property type="entry name" value="CAP_ED"/>
    <property type="match status" value="1"/>
</dbReference>
<evidence type="ECO:0000256" key="7">
    <source>
        <dbReference type="ARBA" id="ARBA00023286"/>
    </source>
</evidence>
<evidence type="ECO:0000313" key="18">
    <source>
        <dbReference type="EMBL" id="KAE9346398.1"/>
    </source>
</evidence>
<dbReference type="Pfam" id="PF00520">
    <property type="entry name" value="Ion_trans"/>
    <property type="match status" value="1"/>
</dbReference>
<dbReference type="EMBL" id="QXGB01000375">
    <property type="protein sequence ID" value="KAE9217382.1"/>
    <property type="molecule type" value="Genomic_DNA"/>
</dbReference>
<dbReference type="EMBL" id="QXGC01000336">
    <property type="protein sequence ID" value="KAE9240088.1"/>
    <property type="molecule type" value="Genomic_DNA"/>
</dbReference>
<dbReference type="Proteomes" id="UP000440367">
    <property type="component" value="Unassembled WGS sequence"/>
</dbReference>
<dbReference type="InterPro" id="IPR000595">
    <property type="entry name" value="cNMP-bd_dom"/>
</dbReference>
<evidence type="ECO:0000313" key="27">
    <source>
        <dbReference type="Proteomes" id="UP000488956"/>
    </source>
</evidence>
<evidence type="ECO:0000313" key="22">
    <source>
        <dbReference type="Proteomes" id="UP000440367"/>
    </source>
</evidence>
<dbReference type="PANTHER" id="PTHR45638">
    <property type="entry name" value="CYCLIC NUCLEOTIDE-GATED CATION CHANNEL SUBUNIT A"/>
    <property type="match status" value="1"/>
</dbReference>
<dbReference type="SUPFAM" id="SSF81324">
    <property type="entry name" value="Voltage-gated potassium channels"/>
    <property type="match status" value="1"/>
</dbReference>
<dbReference type="Gene3D" id="1.10.287.70">
    <property type="match status" value="1"/>
</dbReference>
<dbReference type="OrthoDB" id="118333at2759"/>
<dbReference type="Proteomes" id="UP000441208">
    <property type="component" value="Unassembled WGS sequence"/>
</dbReference>
<dbReference type="SUPFAM" id="SSF51206">
    <property type="entry name" value="cAMP-binding domain-like"/>
    <property type="match status" value="1"/>
</dbReference>
<evidence type="ECO:0000313" key="17">
    <source>
        <dbReference type="EMBL" id="KAE9315201.1"/>
    </source>
</evidence>
<comment type="subcellular location">
    <subcellularLocation>
        <location evidence="1">Membrane</location>
        <topology evidence="1">Multi-pass membrane protein</topology>
    </subcellularLocation>
</comment>
<evidence type="ECO:0000313" key="20">
    <source>
        <dbReference type="Proteomes" id="UP000433483"/>
    </source>
</evidence>
<feature type="domain" description="Cyclic nucleotide-binding" evidence="9">
    <location>
        <begin position="246"/>
        <end position="392"/>
    </location>
</feature>
<dbReference type="Proteomes" id="UP000440732">
    <property type="component" value="Unassembled WGS sequence"/>
</dbReference>
<dbReference type="PROSITE" id="PS50042">
    <property type="entry name" value="CNMP_BINDING_3"/>
    <property type="match status" value="1"/>
</dbReference>
<evidence type="ECO:0000313" key="14">
    <source>
        <dbReference type="EMBL" id="KAE9217382.1"/>
    </source>
</evidence>
<evidence type="ECO:0000313" key="26">
    <source>
        <dbReference type="Proteomes" id="UP000486351"/>
    </source>
</evidence>
<dbReference type="Proteomes" id="UP000488956">
    <property type="component" value="Unassembled WGS sequence"/>
</dbReference>
<dbReference type="InterPro" id="IPR050866">
    <property type="entry name" value="CNG_cation_channel"/>
</dbReference>
<evidence type="ECO:0000256" key="4">
    <source>
        <dbReference type="ARBA" id="ARBA00022989"/>
    </source>
</evidence>
<keyword evidence="3 8" id="KW-0812">Transmembrane</keyword>
<dbReference type="Proteomes" id="UP000429523">
    <property type="component" value="Unassembled WGS sequence"/>
</dbReference>
<dbReference type="Gene3D" id="2.60.120.10">
    <property type="entry name" value="Jelly Rolls"/>
    <property type="match status" value="1"/>
</dbReference>
<dbReference type="InterPro" id="IPR005821">
    <property type="entry name" value="Ion_trans_dom"/>
</dbReference>
<keyword evidence="2" id="KW-0813">Transport</keyword>
<proteinExistence type="predicted"/>
<dbReference type="InterPro" id="IPR014710">
    <property type="entry name" value="RmlC-like_jellyroll"/>
</dbReference>
<evidence type="ECO:0000256" key="3">
    <source>
        <dbReference type="ARBA" id="ARBA00022692"/>
    </source>
</evidence>
<evidence type="ECO:0000313" key="24">
    <source>
        <dbReference type="Proteomes" id="UP000441208"/>
    </source>
</evidence>
<dbReference type="Proteomes" id="UP000486351">
    <property type="component" value="Unassembled WGS sequence"/>
</dbReference>
<evidence type="ECO:0000313" key="10">
    <source>
        <dbReference type="EMBL" id="KAE8940133.1"/>
    </source>
</evidence>
<keyword evidence="6 8" id="KW-0472">Membrane</keyword>
<dbReference type="EMBL" id="QXGF01000445">
    <property type="protein sequence ID" value="KAE8940133.1"/>
    <property type="molecule type" value="Genomic_DNA"/>
</dbReference>
<accession>A0A6A3U7K4</accession>
<evidence type="ECO:0000256" key="8">
    <source>
        <dbReference type="SAM" id="Phobius"/>
    </source>
</evidence>
<evidence type="ECO:0000313" key="21">
    <source>
        <dbReference type="Proteomes" id="UP000437068"/>
    </source>
</evidence>
<dbReference type="GO" id="GO:0016020">
    <property type="term" value="C:membrane"/>
    <property type="evidence" value="ECO:0007669"/>
    <property type="project" value="UniProtKB-SubCell"/>
</dbReference>
<evidence type="ECO:0000313" key="12">
    <source>
        <dbReference type="EMBL" id="KAE9118753.1"/>
    </source>
</evidence>
<evidence type="ECO:0000313" key="13">
    <source>
        <dbReference type="EMBL" id="KAE9147212.1"/>
    </source>
</evidence>
<dbReference type="Pfam" id="PF00027">
    <property type="entry name" value="cNMP_binding"/>
    <property type="match status" value="1"/>
</dbReference>
<comment type="caution">
    <text evidence="13">The sequence shown here is derived from an EMBL/GenBank/DDBJ whole genome shotgun (WGS) entry which is preliminary data.</text>
</comment>
<evidence type="ECO:0000256" key="6">
    <source>
        <dbReference type="ARBA" id="ARBA00023136"/>
    </source>
</evidence>
<keyword evidence="20" id="KW-1185">Reference proteome</keyword>
<dbReference type="InterPro" id="IPR018490">
    <property type="entry name" value="cNMP-bd_dom_sf"/>
</dbReference>
<evidence type="ECO:0000313" key="16">
    <source>
        <dbReference type="EMBL" id="KAE9240623.1"/>
    </source>
</evidence>
<name>A0A6A3U7K4_9STRA</name>
<dbReference type="PANTHER" id="PTHR45638:SF11">
    <property type="entry name" value="CYCLIC NUCLEOTIDE-GATED CATION CHANNEL SUBUNIT A"/>
    <property type="match status" value="1"/>
</dbReference>
<keyword evidence="7" id="KW-0407">Ion channel</keyword>
<evidence type="ECO:0000256" key="1">
    <source>
        <dbReference type="ARBA" id="ARBA00004141"/>
    </source>
</evidence>
<evidence type="ECO:0000313" key="19">
    <source>
        <dbReference type="Proteomes" id="UP000429523"/>
    </source>
</evidence>
<sequence length="486" mass="54893">MFSFDHVLGFTSTGTKSWTSIASERQQAAEIIQVPKQLHALETRYLKRTTELHLFKLLYYTFMLSHILGCIWFNFASGVAIPTLNDSSAANTTKTAFGANLWLPSKKLESGSLMLQYMASLYWSFGLMSSSGESEYPQTTAQCIFSVVTMTAGVFLFAYVIGNFTDIIELTSSESREFNVKMGAARQMLDHFKMPSTLQERVQTFLLFKRYHTITQEHLLGECLPPSLLTDIRLVYMKPMIEKVDFLAGMEISITRMLVSQFTQVLVSRGEFVFRFGDSGSDMFFVLTGILDVLLPMQVAKRSRPTFRAVADTVATKASSGDNQVGPTAEDLDSSWQQISIPGQLKKMNEISAGRYFGENGLFTNGERDAYIQARTSCILYRLSRESLELVFERYPRWKQKVIQIANIHREQARLEQLSREEQRRGMLISGGRALSRSDIVNERAEGLKGSRYHARLQRSNTGSSSRIIPTPVGLADQQDQNLFFG</sequence>
<dbReference type="EMBL" id="QXFZ01000385">
    <property type="protein sequence ID" value="KAE9118526.1"/>
    <property type="molecule type" value="Genomic_DNA"/>
</dbReference>
<dbReference type="Proteomes" id="UP000437068">
    <property type="component" value="Unassembled WGS sequence"/>
</dbReference>
<protein>
    <recommendedName>
        <fullName evidence="9">Cyclic nucleotide-binding domain-containing protein</fullName>
    </recommendedName>
</protein>
<feature type="transmembrane region" description="Helical" evidence="8">
    <location>
        <begin position="143"/>
        <end position="162"/>
    </location>
</feature>
<dbReference type="AlphaFoldDB" id="A0A6A3U7K4"/>
<dbReference type="Proteomes" id="UP000476176">
    <property type="component" value="Unassembled WGS sequence"/>
</dbReference>
<organism evidence="13 23">
    <name type="scientific">Phytophthora fragariae</name>
    <dbReference type="NCBI Taxonomy" id="53985"/>
    <lineage>
        <taxon>Eukaryota</taxon>
        <taxon>Sar</taxon>
        <taxon>Stramenopiles</taxon>
        <taxon>Oomycota</taxon>
        <taxon>Peronosporomycetes</taxon>
        <taxon>Peronosporales</taxon>
        <taxon>Peronosporaceae</taxon>
        <taxon>Phytophthora</taxon>
    </lineage>
</organism>
<gene>
    <name evidence="17" type="ORF">PF001_g7910</name>
    <name evidence="16" type="ORF">PF002_g9679</name>
    <name evidence="15" type="ORF">PF004_g7659</name>
    <name evidence="14" type="ORF">PF005_g8680</name>
    <name evidence="13" type="ORF">PF006_g8083</name>
    <name evidence="11" type="ORF">PF007_g8896</name>
    <name evidence="18" type="ORF">PF008_g8300</name>
    <name evidence="10" type="ORF">PF009_g10053</name>
    <name evidence="12" type="ORF">PF010_g8104</name>
</gene>
<dbReference type="GO" id="GO:0005221">
    <property type="term" value="F:intracellularly cyclic nucleotide-activated monoatomic cation channel activity"/>
    <property type="evidence" value="ECO:0007669"/>
    <property type="project" value="InterPro"/>
</dbReference>
<evidence type="ECO:0000259" key="9">
    <source>
        <dbReference type="PROSITE" id="PS50042"/>
    </source>
</evidence>
<reference evidence="19 20" key="1">
    <citation type="submission" date="2018-08" db="EMBL/GenBank/DDBJ databases">
        <title>Genomic investigation of the strawberry pathogen Phytophthora fragariae indicates pathogenicity is determined by transcriptional variation in three key races.</title>
        <authorList>
            <person name="Adams T.M."/>
            <person name="Armitage A.D."/>
            <person name="Sobczyk M.K."/>
            <person name="Bates H.J."/>
            <person name="Dunwell J.M."/>
            <person name="Nellist C.F."/>
            <person name="Harrison R.J."/>
        </authorList>
    </citation>
    <scope>NUCLEOTIDE SEQUENCE [LARGE SCALE GENOMIC DNA]</scope>
    <source>
        <strain evidence="17 21">A4</strain>
        <strain evidence="16 22">BC-1</strain>
        <strain evidence="15 25">BC-23</strain>
        <strain evidence="14 20">NOV-27</strain>
        <strain evidence="13 23">NOV-5</strain>
        <strain evidence="11 24">NOV-71</strain>
        <strain evidence="18 26">NOV-77</strain>
        <strain evidence="10 19">NOV-9</strain>
        <strain evidence="12 27">ONT-3</strain>
    </source>
</reference>
<keyword evidence="5" id="KW-0406">Ion transport</keyword>